<protein>
    <recommendedName>
        <fullName evidence="2">Glutaredoxin domain-containing protein</fullName>
    </recommendedName>
</protein>
<dbReference type="CDD" id="cd02976">
    <property type="entry name" value="NrdH"/>
    <property type="match status" value="1"/>
</dbReference>
<gene>
    <name evidence="3" type="ORF">GCM10023205_65770</name>
</gene>
<comment type="caution">
    <text evidence="3">The sequence shown here is derived from an EMBL/GenBank/DDBJ whole genome shotgun (WGS) entry which is preliminary data.</text>
</comment>
<evidence type="ECO:0000313" key="4">
    <source>
        <dbReference type="Proteomes" id="UP001500466"/>
    </source>
</evidence>
<organism evidence="3 4">
    <name type="scientific">Yinghuangia aomiensis</name>
    <dbReference type="NCBI Taxonomy" id="676205"/>
    <lineage>
        <taxon>Bacteria</taxon>
        <taxon>Bacillati</taxon>
        <taxon>Actinomycetota</taxon>
        <taxon>Actinomycetes</taxon>
        <taxon>Kitasatosporales</taxon>
        <taxon>Streptomycetaceae</taxon>
        <taxon>Yinghuangia</taxon>
    </lineage>
</organism>
<dbReference type="EMBL" id="BAABHS010000031">
    <property type="protein sequence ID" value="GAA4986111.1"/>
    <property type="molecule type" value="Genomic_DNA"/>
</dbReference>
<feature type="compositionally biased region" description="Basic and acidic residues" evidence="1">
    <location>
        <begin position="91"/>
        <end position="100"/>
    </location>
</feature>
<evidence type="ECO:0000313" key="3">
    <source>
        <dbReference type="EMBL" id="GAA4986111.1"/>
    </source>
</evidence>
<feature type="domain" description="Glutaredoxin" evidence="2">
    <location>
        <begin position="4"/>
        <end position="58"/>
    </location>
</feature>
<sequence length="141" mass="15346">MEICMYGTSWCPTVAEVRALLDERGIPYQYFDIDEDKKARKAVYRLQQGGRRVPTLTLPDGTLVVEPDAAEVERMIAGWGGAGAGKAGELPGDRVPEGRRGGLAGGRPDDDRPGEQAERPEEQPDGRAPRPCGERPTGEDR</sequence>
<dbReference type="Pfam" id="PF00462">
    <property type="entry name" value="Glutaredoxin"/>
    <property type="match status" value="1"/>
</dbReference>
<dbReference type="Proteomes" id="UP001500466">
    <property type="component" value="Unassembled WGS sequence"/>
</dbReference>
<evidence type="ECO:0000256" key="1">
    <source>
        <dbReference type="SAM" id="MobiDB-lite"/>
    </source>
</evidence>
<name>A0ABP9I2V9_9ACTN</name>
<keyword evidence="4" id="KW-1185">Reference proteome</keyword>
<evidence type="ECO:0000259" key="2">
    <source>
        <dbReference type="Pfam" id="PF00462"/>
    </source>
</evidence>
<dbReference type="InterPro" id="IPR036249">
    <property type="entry name" value="Thioredoxin-like_sf"/>
</dbReference>
<accession>A0ABP9I2V9</accession>
<proteinExistence type="predicted"/>
<feature type="compositionally biased region" description="Basic and acidic residues" evidence="1">
    <location>
        <begin position="107"/>
        <end position="141"/>
    </location>
</feature>
<dbReference type="SUPFAM" id="SSF52833">
    <property type="entry name" value="Thioredoxin-like"/>
    <property type="match status" value="1"/>
</dbReference>
<dbReference type="Gene3D" id="3.40.30.10">
    <property type="entry name" value="Glutaredoxin"/>
    <property type="match status" value="1"/>
</dbReference>
<reference evidence="4" key="1">
    <citation type="journal article" date="2019" name="Int. J. Syst. Evol. Microbiol.">
        <title>The Global Catalogue of Microorganisms (GCM) 10K type strain sequencing project: providing services to taxonomists for standard genome sequencing and annotation.</title>
        <authorList>
            <consortium name="The Broad Institute Genomics Platform"/>
            <consortium name="The Broad Institute Genome Sequencing Center for Infectious Disease"/>
            <person name="Wu L."/>
            <person name="Ma J."/>
        </authorList>
    </citation>
    <scope>NUCLEOTIDE SEQUENCE [LARGE SCALE GENOMIC DNA]</scope>
    <source>
        <strain evidence="4">JCM 17986</strain>
    </source>
</reference>
<feature type="region of interest" description="Disordered" evidence="1">
    <location>
        <begin position="79"/>
        <end position="141"/>
    </location>
</feature>
<dbReference type="RefSeq" id="WP_345679423.1">
    <property type="nucleotide sequence ID" value="NZ_BAABHS010000031.1"/>
</dbReference>
<dbReference type="PROSITE" id="PS51354">
    <property type="entry name" value="GLUTAREDOXIN_2"/>
    <property type="match status" value="1"/>
</dbReference>
<dbReference type="InterPro" id="IPR002109">
    <property type="entry name" value="Glutaredoxin"/>
</dbReference>